<dbReference type="OrthoDB" id="5289249at2759"/>
<reference evidence="3 4" key="1">
    <citation type="journal article" date="2018" name="Evol. Lett.">
        <title>Horizontal gene cluster transfer increased hallucinogenic mushroom diversity.</title>
        <authorList>
            <person name="Reynolds H.T."/>
            <person name="Vijayakumar V."/>
            <person name="Gluck-Thaler E."/>
            <person name="Korotkin H.B."/>
            <person name="Matheny P.B."/>
            <person name="Slot J.C."/>
        </authorList>
    </citation>
    <scope>NUCLEOTIDE SEQUENCE [LARGE SCALE GENOMIC DNA]</scope>
    <source>
        <strain evidence="3 4">2631</strain>
    </source>
</reference>
<evidence type="ECO:0000259" key="2">
    <source>
        <dbReference type="Pfam" id="PF24016"/>
    </source>
</evidence>
<evidence type="ECO:0000256" key="1">
    <source>
        <dbReference type="SAM" id="MobiDB-lite"/>
    </source>
</evidence>
<accession>A0A409XUB1</accession>
<keyword evidence="4" id="KW-1185">Reference proteome</keyword>
<dbReference type="AlphaFoldDB" id="A0A409XUB1"/>
<dbReference type="Pfam" id="PF24016">
    <property type="entry name" value="DUF7330"/>
    <property type="match status" value="1"/>
</dbReference>
<proteinExistence type="predicted"/>
<dbReference type="InterPro" id="IPR055754">
    <property type="entry name" value="DUF7330"/>
</dbReference>
<sequence>MILVPESGSAPKTKSEEANLERAPEVNMEDPPPYVDSQEGSSTIQPPSRALPNIRPSNFVCLSRQNDSVKGSWIIDPTMVIPSAFLPSVPEDETEQTRSNISLSSKNGAVSADIFVLPTSNHTSLPITHRKQIIIRGASHNGSVTLKIHEIASEGKRLPMQIHGFSANGNINIYVPRSFQGPVSVKLRNGNLRFSETVKASVTQFSEMNGMQRSFIGDFDANAIQNAGEWAGDTLSLESRNGSVKVYFDDEVDEPTRLKSQSFLGRLFSF</sequence>
<name>A0A409XUB1_PSICY</name>
<feature type="domain" description="DUF7330" evidence="2">
    <location>
        <begin position="58"/>
        <end position="251"/>
    </location>
</feature>
<protein>
    <recommendedName>
        <fullName evidence="2">DUF7330 domain-containing protein</fullName>
    </recommendedName>
</protein>
<feature type="region of interest" description="Disordered" evidence="1">
    <location>
        <begin position="1"/>
        <end position="51"/>
    </location>
</feature>
<gene>
    <name evidence="3" type="ORF">CVT25_002491</name>
</gene>
<evidence type="ECO:0000313" key="4">
    <source>
        <dbReference type="Proteomes" id="UP000283269"/>
    </source>
</evidence>
<dbReference type="Proteomes" id="UP000283269">
    <property type="component" value="Unassembled WGS sequence"/>
</dbReference>
<dbReference type="InParanoid" id="A0A409XUB1"/>
<evidence type="ECO:0000313" key="3">
    <source>
        <dbReference type="EMBL" id="PPQ94403.1"/>
    </source>
</evidence>
<feature type="compositionally biased region" description="Basic and acidic residues" evidence="1">
    <location>
        <begin position="13"/>
        <end position="24"/>
    </location>
</feature>
<comment type="caution">
    <text evidence="3">The sequence shown here is derived from an EMBL/GenBank/DDBJ whole genome shotgun (WGS) entry which is preliminary data.</text>
</comment>
<organism evidence="3 4">
    <name type="scientific">Psilocybe cyanescens</name>
    <dbReference type="NCBI Taxonomy" id="93625"/>
    <lineage>
        <taxon>Eukaryota</taxon>
        <taxon>Fungi</taxon>
        <taxon>Dikarya</taxon>
        <taxon>Basidiomycota</taxon>
        <taxon>Agaricomycotina</taxon>
        <taxon>Agaricomycetes</taxon>
        <taxon>Agaricomycetidae</taxon>
        <taxon>Agaricales</taxon>
        <taxon>Agaricineae</taxon>
        <taxon>Strophariaceae</taxon>
        <taxon>Psilocybe</taxon>
    </lineage>
</organism>
<dbReference type="STRING" id="93625.A0A409XUB1"/>
<dbReference type="EMBL" id="NHYD01000345">
    <property type="protein sequence ID" value="PPQ94403.1"/>
    <property type="molecule type" value="Genomic_DNA"/>
</dbReference>